<feature type="binding site" evidence="4">
    <location>
        <position position="73"/>
    </location>
    <ligand>
        <name>substrate</name>
    </ligand>
</feature>
<accession>A0A011RJJ8</accession>
<protein>
    <recommendedName>
        <fullName evidence="5">5-formyltetrahydrofolate cyclo-ligase</fullName>
        <ecNumber evidence="5">6.3.3.2</ecNumber>
    </recommendedName>
</protein>
<evidence type="ECO:0000256" key="1">
    <source>
        <dbReference type="ARBA" id="ARBA00010638"/>
    </source>
</evidence>
<dbReference type="Proteomes" id="UP000022141">
    <property type="component" value="Unassembled WGS sequence"/>
</dbReference>
<comment type="caution">
    <text evidence="6">The sequence shown here is derived from an EMBL/GenBank/DDBJ whole genome shotgun (WGS) entry which is preliminary data.</text>
</comment>
<dbReference type="GO" id="GO:0005524">
    <property type="term" value="F:ATP binding"/>
    <property type="evidence" value="ECO:0007669"/>
    <property type="project" value="UniProtKB-KW"/>
</dbReference>
<keyword evidence="5" id="KW-0479">Metal-binding</keyword>
<keyword evidence="2 4" id="KW-0547">Nucleotide-binding</keyword>
<evidence type="ECO:0000313" key="7">
    <source>
        <dbReference type="Proteomes" id="UP000022141"/>
    </source>
</evidence>
<dbReference type="PANTHER" id="PTHR23407:SF1">
    <property type="entry name" value="5-FORMYLTETRAHYDROFOLATE CYCLO-LIGASE"/>
    <property type="match status" value="1"/>
</dbReference>
<evidence type="ECO:0000256" key="2">
    <source>
        <dbReference type="ARBA" id="ARBA00022741"/>
    </source>
</evidence>
<dbReference type="GO" id="GO:0009396">
    <property type="term" value="P:folic acid-containing compound biosynthetic process"/>
    <property type="evidence" value="ECO:0007669"/>
    <property type="project" value="TreeGrafter"/>
</dbReference>
<dbReference type="EMBL" id="JEMY01000001">
    <property type="protein sequence ID" value="EXI91349.1"/>
    <property type="molecule type" value="Genomic_DNA"/>
</dbReference>
<reference evidence="6" key="1">
    <citation type="submission" date="2014-02" db="EMBL/GenBank/DDBJ databases">
        <title>Expanding our view of genomic diversity in Candidatus Accumulibacter clades.</title>
        <authorList>
            <person name="Skennerton C.T."/>
            <person name="Barr J.J."/>
            <person name="Slater F.R."/>
            <person name="Bond P.L."/>
            <person name="Tyson G.W."/>
        </authorList>
    </citation>
    <scope>NUCLEOTIDE SEQUENCE [LARGE SCALE GENOMIC DNA]</scope>
</reference>
<dbReference type="PIRSF" id="PIRSF006806">
    <property type="entry name" value="FTHF_cligase"/>
    <property type="match status" value="1"/>
</dbReference>
<name>A0A011RJJ8_ACCRE</name>
<dbReference type="InterPro" id="IPR002698">
    <property type="entry name" value="FTHF_cligase"/>
</dbReference>
<dbReference type="NCBIfam" id="TIGR02727">
    <property type="entry name" value="MTHFS_bact"/>
    <property type="match status" value="1"/>
</dbReference>
<comment type="cofactor">
    <cofactor evidence="5">
        <name>Mg(2+)</name>
        <dbReference type="ChEBI" id="CHEBI:18420"/>
    </cofactor>
</comment>
<dbReference type="STRING" id="1454004.AW11_00160"/>
<keyword evidence="7" id="KW-1185">Reference proteome</keyword>
<dbReference type="EC" id="6.3.3.2" evidence="5"/>
<evidence type="ECO:0000313" key="6">
    <source>
        <dbReference type="EMBL" id="EXI91349.1"/>
    </source>
</evidence>
<gene>
    <name evidence="6" type="ORF">AW11_00160</name>
</gene>
<dbReference type="PANTHER" id="PTHR23407">
    <property type="entry name" value="ATPASE INHIBITOR/5-FORMYLTETRAHYDROFOLATE CYCLO-LIGASE"/>
    <property type="match status" value="1"/>
</dbReference>
<dbReference type="GO" id="GO:0035999">
    <property type="term" value="P:tetrahydrofolate interconversion"/>
    <property type="evidence" value="ECO:0007669"/>
    <property type="project" value="TreeGrafter"/>
</dbReference>
<keyword evidence="5" id="KW-0460">Magnesium</keyword>
<proteinExistence type="inferred from homology"/>
<evidence type="ECO:0000256" key="3">
    <source>
        <dbReference type="ARBA" id="ARBA00022840"/>
    </source>
</evidence>
<comment type="similarity">
    <text evidence="1 5">Belongs to the 5-formyltetrahydrofolate cyclo-ligase family.</text>
</comment>
<dbReference type="Gene3D" id="3.40.50.10420">
    <property type="entry name" value="NagB/RpiA/CoA transferase-like"/>
    <property type="match status" value="1"/>
</dbReference>
<organism evidence="6 7">
    <name type="scientific">Accumulibacter regalis</name>
    <dbReference type="NCBI Taxonomy" id="522306"/>
    <lineage>
        <taxon>Bacteria</taxon>
        <taxon>Pseudomonadati</taxon>
        <taxon>Pseudomonadota</taxon>
        <taxon>Betaproteobacteria</taxon>
        <taxon>Candidatus Accumulibacter</taxon>
    </lineage>
</organism>
<dbReference type="GO" id="GO:0046872">
    <property type="term" value="F:metal ion binding"/>
    <property type="evidence" value="ECO:0007669"/>
    <property type="project" value="UniProtKB-KW"/>
</dbReference>
<feature type="binding site" evidence="4">
    <location>
        <begin position="22"/>
        <end position="26"/>
    </location>
    <ligand>
        <name>ATP</name>
        <dbReference type="ChEBI" id="CHEBI:30616"/>
    </ligand>
</feature>
<sequence>MAAGMMPGITAESLASSSFAGRRALRRALLERRLALPNDEWERLSAIVCTRLRDGFRRFSGMRVAFCWPVNKEPDLRPVIAQWASEQHPGFTALLPVVIDESSALRFRAWSPATPMRADRHGIPTPASGDFLVPQALLLPVNGFDAAGYRIGYGGGYFDRTLPGLAPRPLVVGVGFEVARLDSIRPEAHDQPLDVMVTEAGIFRPSR</sequence>
<dbReference type="InterPro" id="IPR024185">
    <property type="entry name" value="FTHF_cligase-like_sf"/>
</dbReference>
<dbReference type="GO" id="GO:0030272">
    <property type="term" value="F:5-formyltetrahydrofolate cyclo-ligase activity"/>
    <property type="evidence" value="ECO:0007669"/>
    <property type="project" value="UniProtKB-EC"/>
</dbReference>
<evidence type="ECO:0000256" key="5">
    <source>
        <dbReference type="RuleBase" id="RU361279"/>
    </source>
</evidence>
<dbReference type="SUPFAM" id="SSF100950">
    <property type="entry name" value="NagB/RpiA/CoA transferase-like"/>
    <property type="match status" value="1"/>
</dbReference>
<keyword evidence="3 4" id="KW-0067">ATP-binding</keyword>
<evidence type="ECO:0000256" key="4">
    <source>
        <dbReference type="PIRSR" id="PIRSR006806-1"/>
    </source>
</evidence>
<comment type="catalytic activity">
    <reaction evidence="5">
        <text>(6S)-5-formyl-5,6,7,8-tetrahydrofolate + ATP = (6R)-5,10-methenyltetrahydrofolate + ADP + phosphate</text>
        <dbReference type="Rhea" id="RHEA:10488"/>
        <dbReference type="ChEBI" id="CHEBI:30616"/>
        <dbReference type="ChEBI" id="CHEBI:43474"/>
        <dbReference type="ChEBI" id="CHEBI:57455"/>
        <dbReference type="ChEBI" id="CHEBI:57457"/>
        <dbReference type="ChEBI" id="CHEBI:456216"/>
        <dbReference type="EC" id="6.3.3.2"/>
    </reaction>
</comment>
<dbReference type="AlphaFoldDB" id="A0A011RJJ8"/>
<dbReference type="Pfam" id="PF01812">
    <property type="entry name" value="5-FTHF_cyc-lig"/>
    <property type="match status" value="1"/>
</dbReference>
<dbReference type="PATRIC" id="fig|1454004.3.peg.172"/>
<dbReference type="InterPro" id="IPR037171">
    <property type="entry name" value="NagB/RpiA_transferase-like"/>
</dbReference>
<dbReference type="eggNOG" id="COG0212">
    <property type="taxonomic scope" value="Bacteria"/>
</dbReference>